<dbReference type="Proteomes" id="UP000239590">
    <property type="component" value="Unassembled WGS sequence"/>
</dbReference>
<proteinExistence type="predicted"/>
<feature type="region of interest" description="Disordered" evidence="1">
    <location>
        <begin position="89"/>
        <end position="130"/>
    </location>
</feature>
<feature type="compositionally biased region" description="Polar residues" evidence="1">
    <location>
        <begin position="97"/>
        <end position="114"/>
    </location>
</feature>
<name>A0A2S7IF20_9BACT</name>
<gene>
    <name evidence="2" type="ORF">C5O19_24565</name>
</gene>
<evidence type="ECO:0000313" key="2">
    <source>
        <dbReference type="EMBL" id="PQA53422.1"/>
    </source>
</evidence>
<organism evidence="2 3">
    <name type="scientific">Siphonobacter curvatus</name>
    <dbReference type="NCBI Taxonomy" id="2094562"/>
    <lineage>
        <taxon>Bacteria</taxon>
        <taxon>Pseudomonadati</taxon>
        <taxon>Bacteroidota</taxon>
        <taxon>Cytophagia</taxon>
        <taxon>Cytophagales</taxon>
        <taxon>Cytophagaceae</taxon>
        <taxon>Siphonobacter</taxon>
    </lineage>
</organism>
<evidence type="ECO:0000313" key="3">
    <source>
        <dbReference type="Proteomes" id="UP000239590"/>
    </source>
</evidence>
<evidence type="ECO:0008006" key="4">
    <source>
        <dbReference type="Google" id="ProtNLM"/>
    </source>
</evidence>
<dbReference type="EMBL" id="PTRA01000009">
    <property type="protein sequence ID" value="PQA53422.1"/>
    <property type="molecule type" value="Genomic_DNA"/>
</dbReference>
<dbReference type="AlphaFoldDB" id="A0A2S7IF20"/>
<reference evidence="3" key="1">
    <citation type="submission" date="2018-02" db="EMBL/GenBank/DDBJ databases">
        <title>Genome sequencing of Solimonas sp. HR-BB.</title>
        <authorList>
            <person name="Lee Y."/>
            <person name="Jeon C.O."/>
        </authorList>
    </citation>
    <scope>NUCLEOTIDE SEQUENCE [LARGE SCALE GENOMIC DNA]</scope>
    <source>
        <strain evidence="3">HR-U</strain>
    </source>
</reference>
<comment type="caution">
    <text evidence="2">The sequence shown here is derived from an EMBL/GenBank/DDBJ whole genome shotgun (WGS) entry which is preliminary data.</text>
</comment>
<protein>
    <recommendedName>
        <fullName evidence="4">Bacterial toxin 24 domain-containing protein</fullName>
    </recommendedName>
</protein>
<keyword evidence="3" id="KW-1185">Reference proteome</keyword>
<sequence>MINGTPLFRANPGNKNAFNDGRRLGHQISAVAGLLEAGIGGTSGLVEAVSLGVATPVALPAAAAGLGLMGYSANASLNAAYNLRDDKGRAYSKSRNKPNQQGIPNSSEIQSRNPNGKVDKYTTYDNNGNPVKKYRGPEKIMVIYQGLM</sequence>
<accession>A0A2S7IF20</accession>
<dbReference type="RefSeq" id="WP_104716020.1">
    <property type="nucleotide sequence ID" value="NZ_PTRA01000009.1"/>
</dbReference>
<evidence type="ECO:0000256" key="1">
    <source>
        <dbReference type="SAM" id="MobiDB-lite"/>
    </source>
</evidence>